<keyword evidence="4" id="KW-0949">S-adenosyl-L-methionine</keyword>
<accession>A0ABN2T8B1</accession>
<dbReference type="Proteomes" id="UP001500755">
    <property type="component" value="Unassembled WGS sequence"/>
</dbReference>
<proteinExistence type="inferred from homology"/>
<protein>
    <recommendedName>
        <fullName evidence="1">uroporphyrinogen-III C-methyltransferase</fullName>
        <ecNumber evidence="1">2.1.1.107</ecNumber>
    </recommendedName>
</protein>
<dbReference type="InterPro" id="IPR016032">
    <property type="entry name" value="Sig_transdc_resp-reg_C-effctor"/>
</dbReference>
<reference evidence="10 11" key="1">
    <citation type="journal article" date="2019" name="Int. J. Syst. Evol. Microbiol.">
        <title>The Global Catalogue of Microorganisms (GCM) 10K type strain sequencing project: providing services to taxonomists for standard genome sequencing and annotation.</title>
        <authorList>
            <consortium name="The Broad Institute Genomics Platform"/>
            <consortium name="The Broad Institute Genome Sequencing Center for Infectious Disease"/>
            <person name="Wu L."/>
            <person name="Ma J."/>
        </authorList>
    </citation>
    <scope>NUCLEOTIDE SEQUENCE [LARGE SCALE GENOMIC DNA]</scope>
    <source>
        <strain evidence="10 11">JCM 14546</strain>
    </source>
</reference>
<dbReference type="PANTHER" id="PTHR45790">
    <property type="entry name" value="SIROHEME SYNTHASE-RELATED"/>
    <property type="match status" value="1"/>
</dbReference>
<evidence type="ECO:0000256" key="8">
    <source>
        <dbReference type="SAM" id="MobiDB-lite"/>
    </source>
</evidence>
<dbReference type="EC" id="2.1.1.107" evidence="1"/>
<dbReference type="NCBIfam" id="NF004790">
    <property type="entry name" value="PRK06136.1"/>
    <property type="match status" value="1"/>
</dbReference>
<dbReference type="InterPro" id="IPR001867">
    <property type="entry name" value="OmpR/PhoB-type_DNA-bd"/>
</dbReference>
<gene>
    <name evidence="10" type="ORF">GCM10009755_06290</name>
</gene>
<evidence type="ECO:0000256" key="1">
    <source>
        <dbReference type="ARBA" id="ARBA00012162"/>
    </source>
</evidence>
<dbReference type="NCBIfam" id="NF005568">
    <property type="entry name" value="PRK07239.1"/>
    <property type="match status" value="1"/>
</dbReference>
<dbReference type="NCBIfam" id="TIGR01469">
    <property type="entry name" value="cobA_cysG_Cterm"/>
    <property type="match status" value="1"/>
</dbReference>
<sequence length="799" mass="83522">MIEPDLSGRSVLLVGTGRSRLPVLVRLLTAGAEVTVTGCADDLVAVHQDLSLLAAQNGLTPSTEWALLANRLLDLTYLEPFAAVTAVPKAALVVCVPRDDEEETFWADQCRRLGVLFRAERPLPAGVALVGGGPGARDLLTLGAVAELRGADVVFADRLGPAAVLAELAPGALVVDVGKDPGHHRVPQERIEELLVAFGQSGYRVARLKGGDPYVFGRGGEERRTLLENVVPVTVRPGISSAISVPAAADIPVTCRQVSTSFTVLSGHQVPEDSVLEGLVKVGGTLVVLMGVGTLPPLLAGLRRAGLPADMPAAVVENGYASDQRVFTGTAANLVELAAVHKVRSPAVFVIGEVVRLRDELLEVATAARIRLDPEPPLAPEVHGGSGVRSTSTRGTSADTGDAEAPGTSADSSPEVVAATVPDSVDLSAFETPEMHTELSGFTIGITASRRATDQANAFLRRGAQVITAPTLAITPTEGDTELLTETALVIENPPDLLLVTTGHGLNGWFEAAEAAGMGEDLRSALTGTTILVRGAKARGAVRAQGFSDAGISADDSTTSLVDVALAHGVGGKRVAIQQHGVVDHAQMARLVAAGADLVTIRPYRWVKPEDPKAVSTLMASVIRHHVDVLTFTSAPAAEALLTTAKEEGLYELLLEAMRTEVTCVAVGPVTAAPLVAAGIEPLMPERHRLGSMIRVVVDHLNDHAIDQAQTRCGAVALRGVELLIGGERLTLPPHLADLLRVLVQADGDVVTRASLRRALPAGPSDHAIDMAISRLRKIIAPHNLVVTVPKRGFKLASV</sequence>
<evidence type="ECO:0000313" key="11">
    <source>
        <dbReference type="Proteomes" id="UP001500755"/>
    </source>
</evidence>
<evidence type="ECO:0000313" key="10">
    <source>
        <dbReference type="EMBL" id="GAA2000909.1"/>
    </source>
</evidence>
<evidence type="ECO:0000256" key="2">
    <source>
        <dbReference type="ARBA" id="ARBA00022603"/>
    </source>
</evidence>
<dbReference type="InterPro" id="IPR014776">
    <property type="entry name" value="4pyrrole_Mease_sub2"/>
</dbReference>
<evidence type="ECO:0000256" key="4">
    <source>
        <dbReference type="ARBA" id="ARBA00022691"/>
    </source>
</evidence>
<dbReference type="SUPFAM" id="SSF53790">
    <property type="entry name" value="Tetrapyrrole methylase"/>
    <property type="match status" value="1"/>
</dbReference>
<dbReference type="RefSeq" id="WP_344306883.1">
    <property type="nucleotide sequence ID" value="NZ_BAAANO010000005.1"/>
</dbReference>
<dbReference type="Pfam" id="PF02602">
    <property type="entry name" value="HEM4"/>
    <property type="match status" value="1"/>
</dbReference>
<dbReference type="CDD" id="cd00383">
    <property type="entry name" value="trans_reg_C"/>
    <property type="match status" value="1"/>
</dbReference>
<evidence type="ECO:0000256" key="3">
    <source>
        <dbReference type="ARBA" id="ARBA00022679"/>
    </source>
</evidence>
<organism evidence="10 11">
    <name type="scientific">Brevibacterium samyangense</name>
    <dbReference type="NCBI Taxonomy" id="366888"/>
    <lineage>
        <taxon>Bacteria</taxon>
        <taxon>Bacillati</taxon>
        <taxon>Actinomycetota</taxon>
        <taxon>Actinomycetes</taxon>
        <taxon>Micrococcales</taxon>
        <taxon>Brevibacteriaceae</taxon>
        <taxon>Brevibacterium</taxon>
    </lineage>
</organism>
<evidence type="ECO:0000259" key="9">
    <source>
        <dbReference type="SMART" id="SM00862"/>
    </source>
</evidence>
<keyword evidence="2 7" id="KW-0489">Methyltransferase</keyword>
<comment type="similarity">
    <text evidence="7">Belongs to the precorrin methyltransferase family.</text>
</comment>
<dbReference type="EMBL" id="BAAANO010000005">
    <property type="protein sequence ID" value="GAA2000909.1"/>
    <property type="molecule type" value="Genomic_DNA"/>
</dbReference>
<keyword evidence="5" id="KW-0238">DNA-binding</keyword>
<keyword evidence="6" id="KW-0627">Porphyrin biosynthesis</keyword>
<dbReference type="InterPro" id="IPR036108">
    <property type="entry name" value="4pyrrol_syn_uPrphyn_synt_sf"/>
</dbReference>
<evidence type="ECO:0000256" key="6">
    <source>
        <dbReference type="ARBA" id="ARBA00023244"/>
    </source>
</evidence>
<dbReference type="Pfam" id="PF00590">
    <property type="entry name" value="TP_methylase"/>
    <property type="match status" value="1"/>
</dbReference>
<dbReference type="InterPro" id="IPR000878">
    <property type="entry name" value="4pyrrol_Mease"/>
</dbReference>
<dbReference type="Gene3D" id="3.30.950.10">
    <property type="entry name" value="Methyltransferase, Cobalt-precorrin-4 Transmethylase, Domain 2"/>
    <property type="match status" value="1"/>
</dbReference>
<dbReference type="Gene3D" id="1.10.10.10">
    <property type="entry name" value="Winged helix-like DNA-binding domain superfamily/Winged helix DNA-binding domain"/>
    <property type="match status" value="1"/>
</dbReference>
<dbReference type="CDD" id="cd11642">
    <property type="entry name" value="SUMT"/>
    <property type="match status" value="1"/>
</dbReference>
<feature type="region of interest" description="Disordered" evidence="8">
    <location>
        <begin position="375"/>
        <end position="416"/>
    </location>
</feature>
<evidence type="ECO:0000256" key="7">
    <source>
        <dbReference type="RuleBase" id="RU003960"/>
    </source>
</evidence>
<dbReference type="InterPro" id="IPR014777">
    <property type="entry name" value="4pyrrole_Mease_sub1"/>
</dbReference>
<dbReference type="Gene3D" id="3.40.50.10090">
    <property type="match status" value="2"/>
</dbReference>
<dbReference type="InterPro" id="IPR050161">
    <property type="entry name" value="Siro_Cobalamin_biosynth"/>
</dbReference>
<dbReference type="InterPro" id="IPR006366">
    <property type="entry name" value="CobA/CysG_C"/>
</dbReference>
<keyword evidence="11" id="KW-1185">Reference proteome</keyword>
<dbReference type="InterPro" id="IPR035996">
    <property type="entry name" value="4pyrrol_Methylase_sf"/>
</dbReference>
<name>A0ABN2T8B1_9MICO</name>
<evidence type="ECO:0000256" key="5">
    <source>
        <dbReference type="ARBA" id="ARBA00023125"/>
    </source>
</evidence>
<feature type="compositionally biased region" description="Low complexity" evidence="8">
    <location>
        <begin position="388"/>
        <end position="397"/>
    </location>
</feature>
<dbReference type="SUPFAM" id="SSF69618">
    <property type="entry name" value="HemD-like"/>
    <property type="match status" value="1"/>
</dbReference>
<dbReference type="InterPro" id="IPR003754">
    <property type="entry name" value="4pyrrol_synth_uPrphyn_synth"/>
</dbReference>
<dbReference type="InterPro" id="IPR036388">
    <property type="entry name" value="WH-like_DNA-bd_sf"/>
</dbReference>
<dbReference type="PROSITE" id="PS00840">
    <property type="entry name" value="SUMT_2"/>
    <property type="match status" value="1"/>
</dbReference>
<dbReference type="PANTHER" id="PTHR45790:SF3">
    <property type="entry name" value="S-ADENOSYL-L-METHIONINE-DEPENDENT UROPORPHYRINOGEN III METHYLTRANSFERASE, CHLOROPLASTIC"/>
    <property type="match status" value="1"/>
</dbReference>
<dbReference type="InterPro" id="IPR003043">
    <property type="entry name" value="Uropor_MeTrfase_CS"/>
</dbReference>
<feature type="domain" description="OmpR/PhoB-type" evidence="9">
    <location>
        <begin position="727"/>
        <end position="796"/>
    </location>
</feature>
<comment type="caution">
    <text evidence="10">The sequence shown here is derived from an EMBL/GenBank/DDBJ whole genome shotgun (WGS) entry which is preliminary data.</text>
</comment>
<dbReference type="Pfam" id="PF00486">
    <property type="entry name" value="Trans_reg_C"/>
    <property type="match status" value="1"/>
</dbReference>
<dbReference type="CDD" id="cd06578">
    <property type="entry name" value="HemD"/>
    <property type="match status" value="1"/>
</dbReference>
<dbReference type="SMART" id="SM00862">
    <property type="entry name" value="Trans_reg_C"/>
    <property type="match status" value="1"/>
</dbReference>
<dbReference type="SUPFAM" id="SSF46894">
    <property type="entry name" value="C-terminal effector domain of the bipartite response regulators"/>
    <property type="match status" value="1"/>
</dbReference>
<keyword evidence="3 7" id="KW-0808">Transferase</keyword>
<dbReference type="Gene3D" id="3.40.1010.10">
    <property type="entry name" value="Cobalt-precorrin-4 Transmethylase, Domain 1"/>
    <property type="match status" value="1"/>
</dbReference>